<keyword evidence="10" id="KW-1185">Reference proteome</keyword>
<name>H8L4Y2_FRAAD</name>
<evidence type="ECO:0000256" key="1">
    <source>
        <dbReference type="ARBA" id="ARBA00001947"/>
    </source>
</evidence>
<comment type="similarity">
    <text evidence="2">Belongs to the cytidine and deoxycytidylate deaminase family.</text>
</comment>
<dbReference type="CDD" id="cd01286">
    <property type="entry name" value="deoxycytidylate_deaminase"/>
    <property type="match status" value="1"/>
</dbReference>
<dbReference type="GO" id="GO:0006220">
    <property type="term" value="P:pyrimidine nucleotide metabolic process"/>
    <property type="evidence" value="ECO:0007669"/>
    <property type="project" value="InterPro"/>
</dbReference>
<dbReference type="RefSeq" id="WP_014402702.1">
    <property type="nucleotide sequence ID" value="NC_017033.1"/>
</dbReference>
<dbReference type="AlphaFoldDB" id="H8L4Y2"/>
<dbReference type="HOGENOM" id="CLU_047993_1_2_6"/>
<evidence type="ECO:0000256" key="5">
    <source>
        <dbReference type="ARBA" id="ARBA00022833"/>
    </source>
</evidence>
<evidence type="ECO:0000256" key="2">
    <source>
        <dbReference type="ARBA" id="ARBA00006576"/>
    </source>
</evidence>
<proteinExistence type="inferred from homology"/>
<evidence type="ECO:0000256" key="4">
    <source>
        <dbReference type="ARBA" id="ARBA00022801"/>
    </source>
</evidence>
<keyword evidence="5 7" id="KW-0862">Zinc</keyword>
<dbReference type="GO" id="GO:0004132">
    <property type="term" value="F:dCMP deaminase activity"/>
    <property type="evidence" value="ECO:0007669"/>
    <property type="project" value="InterPro"/>
</dbReference>
<dbReference type="InterPro" id="IPR002125">
    <property type="entry name" value="CMP_dCMP_dom"/>
</dbReference>
<reference evidence="9" key="1">
    <citation type="submission" date="2012-02" db="EMBL/GenBank/DDBJ databases">
        <title>The complete genome of Frateuria aurantia DSM 6220.</title>
        <authorList>
            <consortium name="US DOE Joint Genome Institute (JGI-PGF)"/>
            <person name="Lucas S."/>
            <person name="Copeland A."/>
            <person name="Lapidus A."/>
            <person name="Glavina del Rio T."/>
            <person name="Dalin E."/>
            <person name="Tice H."/>
            <person name="Bruce D."/>
            <person name="Goodwin L."/>
            <person name="Pitluck S."/>
            <person name="Peters L."/>
            <person name="Ovchinnikova G."/>
            <person name="Teshima H."/>
            <person name="Kyrpides N."/>
            <person name="Mavromatis K."/>
            <person name="Ivanova N."/>
            <person name="Brettin T."/>
            <person name="Detter J.C."/>
            <person name="Han C."/>
            <person name="Larimer F."/>
            <person name="Land M."/>
            <person name="Hauser L."/>
            <person name="Markowitz V."/>
            <person name="Cheng J.-F."/>
            <person name="Hugenholtz P."/>
            <person name="Woyke T."/>
            <person name="Wu D."/>
            <person name="Brambilla E."/>
            <person name="Klenk H.-P."/>
            <person name="Eisen J.A."/>
        </authorList>
    </citation>
    <scope>NUCLEOTIDE SEQUENCE</scope>
    <source>
        <strain evidence="9">DSM 6220</strain>
    </source>
</reference>
<comment type="cofactor">
    <cofactor evidence="1 7">
        <name>Zn(2+)</name>
        <dbReference type="ChEBI" id="CHEBI:29105"/>
    </cofactor>
</comment>
<dbReference type="InterPro" id="IPR016473">
    <property type="entry name" value="dCMP_deaminase"/>
</dbReference>
<accession>H8L4Y2</accession>
<dbReference type="STRING" id="767434.Fraau_1253"/>
<evidence type="ECO:0000256" key="3">
    <source>
        <dbReference type="ARBA" id="ARBA00022723"/>
    </source>
</evidence>
<protein>
    <submittedName>
        <fullName evidence="9">Deoxycytidylate deaminase</fullName>
    </submittedName>
</protein>
<dbReference type="Pfam" id="PF00383">
    <property type="entry name" value="dCMP_cyt_deam_1"/>
    <property type="match status" value="1"/>
</dbReference>
<sequence>MLDKWDQRFMDVARLVASWSKDPSTKVGAVLVHPQQKRIVSTGYNGYPRSLEDDGGLDRDRKLSRTIHAEMNAILHAREPTEGLTLYVTPLPPCDRCAAHIIQAGIRRVVYAGGDLGRWASSASASLAYFGEAGIEVMEFTANDASA</sequence>
<feature type="binding site" evidence="7">
    <location>
        <position position="68"/>
    </location>
    <ligand>
        <name>Zn(2+)</name>
        <dbReference type="ChEBI" id="CHEBI:29105"/>
        <note>catalytic</note>
    </ligand>
</feature>
<feature type="domain" description="CMP/dCMP-type deaminase" evidence="8">
    <location>
        <begin position="4"/>
        <end position="127"/>
    </location>
</feature>
<dbReference type="eggNOG" id="COG2131">
    <property type="taxonomic scope" value="Bacteria"/>
</dbReference>
<keyword evidence="4" id="KW-0378">Hydrolase</keyword>
<feature type="binding site" evidence="7">
    <location>
        <position position="94"/>
    </location>
    <ligand>
        <name>Zn(2+)</name>
        <dbReference type="ChEBI" id="CHEBI:29105"/>
        <note>catalytic</note>
    </ligand>
</feature>
<dbReference type="Proteomes" id="UP000005234">
    <property type="component" value="Chromosome"/>
</dbReference>
<dbReference type="PIRSF" id="PIRSF006019">
    <property type="entry name" value="dCMP_deaminase"/>
    <property type="match status" value="1"/>
</dbReference>
<evidence type="ECO:0000256" key="7">
    <source>
        <dbReference type="PIRSR" id="PIRSR006019-2"/>
    </source>
</evidence>
<dbReference type="PROSITE" id="PS00903">
    <property type="entry name" value="CYT_DCMP_DEAMINASES_1"/>
    <property type="match status" value="1"/>
</dbReference>
<evidence type="ECO:0000313" key="9">
    <source>
        <dbReference type="EMBL" id="AFC85696.1"/>
    </source>
</evidence>
<evidence type="ECO:0000313" key="10">
    <source>
        <dbReference type="Proteomes" id="UP000005234"/>
    </source>
</evidence>
<dbReference type="OrthoDB" id="9788517at2"/>
<dbReference type="PROSITE" id="PS51747">
    <property type="entry name" value="CYT_DCMP_DEAMINASES_2"/>
    <property type="match status" value="1"/>
</dbReference>
<dbReference type="GO" id="GO:0005737">
    <property type="term" value="C:cytoplasm"/>
    <property type="evidence" value="ECO:0007669"/>
    <property type="project" value="TreeGrafter"/>
</dbReference>
<dbReference type="InterPro" id="IPR016193">
    <property type="entry name" value="Cytidine_deaminase-like"/>
</dbReference>
<dbReference type="GO" id="GO:0008270">
    <property type="term" value="F:zinc ion binding"/>
    <property type="evidence" value="ECO:0007669"/>
    <property type="project" value="InterPro"/>
</dbReference>
<dbReference type="InterPro" id="IPR015517">
    <property type="entry name" value="dCMP_deaminase-rel"/>
</dbReference>
<dbReference type="Gene3D" id="3.40.140.10">
    <property type="entry name" value="Cytidine Deaminase, domain 2"/>
    <property type="match status" value="1"/>
</dbReference>
<evidence type="ECO:0000259" key="8">
    <source>
        <dbReference type="PROSITE" id="PS51747"/>
    </source>
</evidence>
<dbReference type="InterPro" id="IPR035105">
    <property type="entry name" value="Deoxycytidylate_deaminase_dom"/>
</dbReference>
<dbReference type="SUPFAM" id="SSF53927">
    <property type="entry name" value="Cytidine deaminase-like"/>
    <property type="match status" value="1"/>
</dbReference>
<dbReference type="EMBL" id="CP003350">
    <property type="protein sequence ID" value="AFC85696.1"/>
    <property type="molecule type" value="Genomic_DNA"/>
</dbReference>
<dbReference type="KEGG" id="fau:Fraau_1253"/>
<feature type="binding site" evidence="7">
    <location>
        <position position="97"/>
    </location>
    <ligand>
        <name>Zn(2+)</name>
        <dbReference type="ChEBI" id="CHEBI:29105"/>
        <note>catalytic</note>
    </ligand>
</feature>
<feature type="active site" description="Proton donor" evidence="6">
    <location>
        <position position="70"/>
    </location>
</feature>
<organism evidence="9 10">
    <name type="scientific">Frateuria aurantia (strain ATCC 33424 / DSM 6220 / KCTC 2777 / LMG 1558 / NBRC 3245 / NCIMB 13370)</name>
    <name type="common">Acetobacter aurantius</name>
    <dbReference type="NCBI Taxonomy" id="767434"/>
    <lineage>
        <taxon>Bacteria</taxon>
        <taxon>Pseudomonadati</taxon>
        <taxon>Pseudomonadota</taxon>
        <taxon>Gammaproteobacteria</taxon>
        <taxon>Lysobacterales</taxon>
        <taxon>Rhodanobacteraceae</taxon>
        <taxon>Frateuria</taxon>
    </lineage>
</organism>
<gene>
    <name evidence="9" type="ordered locus">Fraau_1253</name>
</gene>
<dbReference type="PANTHER" id="PTHR11086">
    <property type="entry name" value="DEOXYCYTIDYLATE DEAMINASE-RELATED"/>
    <property type="match status" value="1"/>
</dbReference>
<dbReference type="PANTHER" id="PTHR11086:SF18">
    <property type="entry name" value="DEOXYCYTIDYLATE DEAMINASE"/>
    <property type="match status" value="1"/>
</dbReference>
<dbReference type="InterPro" id="IPR016192">
    <property type="entry name" value="APOBEC/CMP_deaminase_Zn-bd"/>
</dbReference>
<keyword evidence="3 7" id="KW-0479">Metal-binding</keyword>
<evidence type="ECO:0000256" key="6">
    <source>
        <dbReference type="PIRSR" id="PIRSR006019-1"/>
    </source>
</evidence>